<evidence type="ECO:0000256" key="9">
    <source>
        <dbReference type="HAMAP-Rule" id="MF_00161"/>
    </source>
</evidence>
<dbReference type="PRINTS" id="PR00781">
    <property type="entry name" value="LIPOSIGPTASE"/>
</dbReference>
<protein>
    <recommendedName>
        <fullName evidence="9">Lipoprotein signal peptidase</fullName>
        <ecNumber evidence="9">3.4.23.36</ecNumber>
    </recommendedName>
    <alternativeName>
        <fullName evidence="9">Prolipoprotein signal peptidase</fullName>
    </alternativeName>
    <alternativeName>
        <fullName evidence="9">Signal peptidase II</fullName>
        <shortName evidence="9">SPase II</shortName>
    </alternativeName>
</protein>
<evidence type="ECO:0000256" key="10">
    <source>
        <dbReference type="RuleBase" id="RU000594"/>
    </source>
</evidence>
<dbReference type="InterPro" id="IPR001872">
    <property type="entry name" value="Peptidase_A8"/>
</dbReference>
<dbReference type="RefSeq" id="WP_181068692.1">
    <property type="nucleotide sequence ID" value="NZ_JAAMRF010000001.1"/>
</dbReference>
<dbReference type="PANTHER" id="PTHR33695:SF1">
    <property type="entry name" value="LIPOPROTEIN SIGNAL PEPTIDASE"/>
    <property type="match status" value="1"/>
</dbReference>
<dbReference type="HAMAP" id="MF_00161">
    <property type="entry name" value="LspA"/>
    <property type="match status" value="1"/>
</dbReference>
<evidence type="ECO:0000256" key="8">
    <source>
        <dbReference type="ARBA" id="ARBA00023136"/>
    </source>
</evidence>
<name>A0ABR5YV89_9GAMM</name>
<evidence type="ECO:0000256" key="1">
    <source>
        <dbReference type="ARBA" id="ARBA00006139"/>
    </source>
</evidence>
<dbReference type="PANTHER" id="PTHR33695">
    <property type="entry name" value="LIPOPROTEIN SIGNAL PEPTIDASE"/>
    <property type="match status" value="1"/>
</dbReference>
<evidence type="ECO:0000256" key="2">
    <source>
        <dbReference type="ARBA" id="ARBA00022475"/>
    </source>
</evidence>
<dbReference type="PROSITE" id="PS00855">
    <property type="entry name" value="SPASE_II"/>
    <property type="match status" value="1"/>
</dbReference>
<keyword evidence="4 9" id="KW-0812">Transmembrane</keyword>
<evidence type="ECO:0000256" key="3">
    <source>
        <dbReference type="ARBA" id="ARBA00022670"/>
    </source>
</evidence>
<accession>A0ABR5YV89</accession>
<keyword evidence="6 9" id="KW-0378">Hydrolase</keyword>
<evidence type="ECO:0000256" key="7">
    <source>
        <dbReference type="ARBA" id="ARBA00022989"/>
    </source>
</evidence>
<sequence>MSARFGKLPWLWLSVVIIVLDQATKFYFEGALTLYQRIEVIPDYFSWTLAYNTGAAFSFLADHSGWQRWLFAAIAIGVSAVLVVWLKRLKPDETWLAVALSLVLGGALGNLYDRMVLGHVVDFILVHWQSRWYFPAFNIADSAITVGAIMLALDMFKGNKTGEPAHD</sequence>
<gene>
    <name evidence="9 12" type="primary">lspA</name>
    <name evidence="12" type="ORF">G7026_00635</name>
</gene>
<reference evidence="12 13" key="1">
    <citation type="submission" date="2020-02" db="EMBL/GenBank/DDBJ databases">
        <title>Synteny-based analysis reveals conserved mechanism for high triclosan tolerance in Pseudomonas, as well as instances of horizontal transfer.</title>
        <authorList>
            <person name="Mcfarland A.G."/>
            <person name="Bertucci H.K."/>
            <person name="Litmann E."/>
            <person name="Shen J."/>
            <person name="Huttenhower C."/>
            <person name="Hartmann E.M."/>
        </authorList>
    </citation>
    <scope>NUCLEOTIDE SEQUENCE [LARGE SCALE GENOMIC DNA]</scope>
    <source>
        <strain evidence="12 13">115A1</strain>
    </source>
</reference>
<keyword evidence="12" id="KW-0449">Lipoprotein</keyword>
<proteinExistence type="inferred from homology"/>
<keyword evidence="7 9" id="KW-1133">Transmembrane helix</keyword>
<dbReference type="EC" id="3.4.23.36" evidence="9"/>
<evidence type="ECO:0000256" key="4">
    <source>
        <dbReference type="ARBA" id="ARBA00022692"/>
    </source>
</evidence>
<comment type="pathway">
    <text evidence="9">Protein modification; lipoprotein biosynthesis (signal peptide cleavage).</text>
</comment>
<organism evidence="12 13">
    <name type="scientific">Stutzerimonas azotifigens</name>
    <dbReference type="NCBI Taxonomy" id="291995"/>
    <lineage>
        <taxon>Bacteria</taxon>
        <taxon>Pseudomonadati</taxon>
        <taxon>Pseudomonadota</taxon>
        <taxon>Gammaproteobacteria</taxon>
        <taxon>Pseudomonadales</taxon>
        <taxon>Pseudomonadaceae</taxon>
        <taxon>Stutzerimonas</taxon>
    </lineage>
</organism>
<feature type="transmembrane region" description="Helical" evidence="9">
    <location>
        <begin position="94"/>
        <end position="112"/>
    </location>
</feature>
<evidence type="ECO:0000256" key="11">
    <source>
        <dbReference type="RuleBase" id="RU004181"/>
    </source>
</evidence>
<comment type="subcellular location">
    <subcellularLocation>
        <location evidence="9">Cell membrane</location>
        <topology evidence="9">Multi-pass membrane protein</topology>
    </subcellularLocation>
</comment>
<comment type="catalytic activity">
    <reaction evidence="9 10">
        <text>Release of signal peptides from bacterial membrane prolipoproteins. Hydrolyzes -Xaa-Yaa-Zaa-|-(S,diacylglyceryl)Cys-, in which Xaa is hydrophobic (preferably Leu), and Yaa (Ala or Ser) and Zaa (Gly or Ala) have small, neutral side chains.</text>
        <dbReference type="EC" id="3.4.23.36"/>
    </reaction>
</comment>
<keyword evidence="2 9" id="KW-1003">Cell membrane</keyword>
<evidence type="ECO:0000256" key="5">
    <source>
        <dbReference type="ARBA" id="ARBA00022750"/>
    </source>
</evidence>
<feature type="active site" evidence="9">
    <location>
        <position position="141"/>
    </location>
</feature>
<dbReference type="Pfam" id="PF01252">
    <property type="entry name" value="Peptidase_A8"/>
    <property type="match status" value="1"/>
</dbReference>
<keyword evidence="8 9" id="KW-0472">Membrane</keyword>
<keyword evidence="13" id="KW-1185">Reference proteome</keyword>
<dbReference type="EMBL" id="JAAMRF010000001">
    <property type="protein sequence ID" value="MBA1271849.1"/>
    <property type="molecule type" value="Genomic_DNA"/>
</dbReference>
<comment type="similarity">
    <text evidence="1 9 11">Belongs to the peptidase A8 family.</text>
</comment>
<comment type="function">
    <text evidence="9 10">This protein specifically catalyzes the removal of signal peptides from prolipoproteins.</text>
</comment>
<keyword evidence="5 9" id="KW-0064">Aspartyl protease</keyword>
<comment type="caution">
    <text evidence="12">The sequence shown here is derived from an EMBL/GenBank/DDBJ whole genome shotgun (WGS) entry which is preliminary data.</text>
</comment>
<evidence type="ECO:0000256" key="6">
    <source>
        <dbReference type="ARBA" id="ARBA00022801"/>
    </source>
</evidence>
<feature type="transmembrane region" description="Helical" evidence="9">
    <location>
        <begin position="69"/>
        <end position="87"/>
    </location>
</feature>
<feature type="transmembrane region" description="Helical" evidence="9">
    <location>
        <begin position="132"/>
        <end position="153"/>
    </location>
</feature>
<keyword evidence="3 9" id="KW-0645">Protease</keyword>
<feature type="active site" evidence="9">
    <location>
        <position position="122"/>
    </location>
</feature>
<evidence type="ECO:0000313" key="13">
    <source>
        <dbReference type="Proteomes" id="UP000786387"/>
    </source>
</evidence>
<dbReference type="Proteomes" id="UP000786387">
    <property type="component" value="Unassembled WGS sequence"/>
</dbReference>
<dbReference type="GO" id="GO:0004190">
    <property type="term" value="F:aspartic-type endopeptidase activity"/>
    <property type="evidence" value="ECO:0007669"/>
    <property type="project" value="UniProtKB-EC"/>
</dbReference>
<comment type="caution">
    <text evidence="9">Lacks conserved residue(s) required for the propagation of feature annotation.</text>
</comment>
<evidence type="ECO:0000313" key="12">
    <source>
        <dbReference type="EMBL" id="MBA1271849.1"/>
    </source>
</evidence>
<dbReference type="NCBIfam" id="TIGR00077">
    <property type="entry name" value="lspA"/>
    <property type="match status" value="1"/>
</dbReference>